<evidence type="ECO:0000256" key="3">
    <source>
        <dbReference type="ARBA" id="ARBA00023002"/>
    </source>
</evidence>
<accession>A0A9W8DMF3</accession>
<keyword evidence="3" id="KW-0560">Oxidoreductase</keyword>
<dbReference type="PANTHER" id="PTHR43866">
    <property type="entry name" value="MALONATE-SEMIALDEHYDE DEHYDROGENASE"/>
    <property type="match status" value="1"/>
</dbReference>
<dbReference type="InterPro" id="IPR016163">
    <property type="entry name" value="Ald_DH_C"/>
</dbReference>
<evidence type="ECO:0000256" key="1">
    <source>
        <dbReference type="ARBA" id="ARBA00009986"/>
    </source>
</evidence>
<dbReference type="NCBIfam" id="TIGR01722">
    <property type="entry name" value="MMSDH"/>
    <property type="match status" value="1"/>
</dbReference>
<comment type="caution">
    <text evidence="6">The sequence shown here is derived from an EMBL/GenBank/DDBJ whole genome shotgun (WGS) entry which is preliminary data.</text>
</comment>
<evidence type="ECO:0000256" key="2">
    <source>
        <dbReference type="ARBA" id="ARBA00013048"/>
    </source>
</evidence>
<dbReference type="InterPro" id="IPR016161">
    <property type="entry name" value="Ald_DH/histidinol_DH"/>
</dbReference>
<dbReference type="EC" id="1.2.1.27" evidence="2"/>
<dbReference type="GO" id="GO:0005739">
    <property type="term" value="C:mitochondrion"/>
    <property type="evidence" value="ECO:0007669"/>
    <property type="project" value="TreeGrafter"/>
</dbReference>
<dbReference type="GO" id="GO:0006574">
    <property type="term" value="P:L-valine catabolic process"/>
    <property type="evidence" value="ECO:0007669"/>
    <property type="project" value="TreeGrafter"/>
</dbReference>
<dbReference type="FunFam" id="3.40.309.10:FF:000002">
    <property type="entry name" value="Methylmalonate-semialdehyde dehydrogenase (Acylating)"/>
    <property type="match status" value="1"/>
</dbReference>
<sequence length="550" mass="59518">MLRFSTRIPVANSRCAAATTTTASAVRSLGLTHRLFSSSPTSSYTNANLPTTTKLYINGEFIESQATTHYDVINPATQEIVTKVPQATPQELQEAVRSAQLAFKEWRRTSVLTRQRKMLDLQYLIRQNMDLLAASIVQEQGKVFSDAQGDVMRGLQVVESLTGIPELMMGNKLEVSKDMDTYSIREPLGVVAGICPFNFPAMIPLWMFPVALAAGNTMLLKPSEKDPGATMILAQLAEEVGIPKGVLNIVHGAHDTVNFLTSDPAIKAVSFVGGDKAGKYIYERSAAHGKRAQCNMGAKNHCIVLPDANKDHAINAIAGAAFGAAGQRCMALSVAVFVGKSQEWIDQLVEQAKKLQVNGGMEPGADLGPMITKQALQRAHQLIESSATQQSASVILDGRSVKVEKYPSGNFLGPTIIDNVTKDMSCYKEEIFGPVLSIVRVDTLDEAIEFINKNPYGNGASIFTRSGAAGRKFQSEIEAGQVGINVPIPVPLPMFSFTGNKGSFLGDANFYGRSGINFYTQLKTVTSLWRKDDAAVAEDSKPSVHMPTMH</sequence>
<feature type="domain" description="Aldehyde dehydrogenase" evidence="5">
    <location>
        <begin position="61"/>
        <end position="525"/>
    </location>
</feature>
<comment type="similarity">
    <text evidence="1">Belongs to the aldehyde dehydrogenase family.</text>
</comment>
<dbReference type="GO" id="GO:0004491">
    <property type="term" value="F:methylmalonate-semialdehyde dehydrogenase (acylating, NAD) activity"/>
    <property type="evidence" value="ECO:0007669"/>
    <property type="project" value="UniProtKB-EC"/>
</dbReference>
<dbReference type="PANTHER" id="PTHR43866:SF3">
    <property type="entry name" value="METHYLMALONATE-SEMIALDEHYDE DEHYDROGENASE [ACYLATING], MITOCHONDRIAL"/>
    <property type="match status" value="1"/>
</dbReference>
<dbReference type="CDD" id="cd07085">
    <property type="entry name" value="ALDH_F6_MMSDH"/>
    <property type="match status" value="1"/>
</dbReference>
<dbReference type="Gene3D" id="3.40.309.10">
    <property type="entry name" value="Aldehyde Dehydrogenase, Chain A, domain 2"/>
    <property type="match status" value="1"/>
</dbReference>
<dbReference type="GO" id="GO:0006210">
    <property type="term" value="P:thymine catabolic process"/>
    <property type="evidence" value="ECO:0007669"/>
    <property type="project" value="TreeGrafter"/>
</dbReference>
<dbReference type="Proteomes" id="UP001150538">
    <property type="component" value="Unassembled WGS sequence"/>
</dbReference>
<dbReference type="AlphaFoldDB" id="A0A9W8DMF3"/>
<dbReference type="Gene3D" id="3.40.605.10">
    <property type="entry name" value="Aldehyde Dehydrogenase, Chain A, domain 1"/>
    <property type="match status" value="1"/>
</dbReference>
<dbReference type="OrthoDB" id="310895at2759"/>
<reference evidence="6" key="1">
    <citation type="submission" date="2022-07" db="EMBL/GenBank/DDBJ databases">
        <title>Phylogenomic reconstructions and comparative analyses of Kickxellomycotina fungi.</title>
        <authorList>
            <person name="Reynolds N.K."/>
            <person name="Stajich J.E."/>
            <person name="Barry K."/>
            <person name="Grigoriev I.V."/>
            <person name="Crous P."/>
            <person name="Smith M.E."/>
        </authorList>
    </citation>
    <scope>NUCLEOTIDE SEQUENCE</scope>
    <source>
        <strain evidence="6">NBRC 100468</strain>
    </source>
</reference>
<dbReference type="InterPro" id="IPR016160">
    <property type="entry name" value="Ald_DH_CS_CYS"/>
</dbReference>
<dbReference type="PROSITE" id="PS00070">
    <property type="entry name" value="ALDEHYDE_DEHYDR_CYS"/>
    <property type="match status" value="1"/>
</dbReference>
<evidence type="ECO:0000259" key="5">
    <source>
        <dbReference type="Pfam" id="PF00171"/>
    </source>
</evidence>
<name>A0A9W8DMF3_9FUNG</name>
<evidence type="ECO:0000256" key="4">
    <source>
        <dbReference type="ARBA" id="ARBA00023027"/>
    </source>
</evidence>
<keyword evidence="4" id="KW-0520">NAD</keyword>
<keyword evidence="7" id="KW-1185">Reference proteome</keyword>
<protein>
    <recommendedName>
        <fullName evidence="2">methylmalonate-semialdehyde dehydrogenase (CoA acylating)</fullName>
        <ecNumber evidence="2">1.2.1.27</ecNumber>
    </recommendedName>
</protein>
<dbReference type="InterPro" id="IPR015590">
    <property type="entry name" value="Aldehyde_DH_dom"/>
</dbReference>
<evidence type="ECO:0000313" key="7">
    <source>
        <dbReference type="Proteomes" id="UP001150538"/>
    </source>
</evidence>
<evidence type="ECO:0000313" key="6">
    <source>
        <dbReference type="EMBL" id="KAJ1910363.1"/>
    </source>
</evidence>
<organism evidence="6 7">
    <name type="scientific">Mycoemilia scoparia</name>
    <dbReference type="NCBI Taxonomy" id="417184"/>
    <lineage>
        <taxon>Eukaryota</taxon>
        <taxon>Fungi</taxon>
        <taxon>Fungi incertae sedis</taxon>
        <taxon>Zoopagomycota</taxon>
        <taxon>Kickxellomycotina</taxon>
        <taxon>Kickxellomycetes</taxon>
        <taxon>Kickxellales</taxon>
        <taxon>Kickxellaceae</taxon>
        <taxon>Mycoemilia</taxon>
    </lineage>
</organism>
<dbReference type="Pfam" id="PF00171">
    <property type="entry name" value="Aldedh"/>
    <property type="match status" value="1"/>
</dbReference>
<dbReference type="SUPFAM" id="SSF53720">
    <property type="entry name" value="ALDH-like"/>
    <property type="match status" value="1"/>
</dbReference>
<dbReference type="FunFam" id="3.40.605.10:FF:000003">
    <property type="entry name" value="Methylmalonate-semialdehyde dehydrogenase [acylating]"/>
    <property type="match status" value="1"/>
</dbReference>
<gene>
    <name evidence="6" type="ORF">H4219_006227</name>
</gene>
<dbReference type="EMBL" id="JANBPU010000588">
    <property type="protein sequence ID" value="KAJ1910363.1"/>
    <property type="molecule type" value="Genomic_DNA"/>
</dbReference>
<dbReference type="InterPro" id="IPR010061">
    <property type="entry name" value="MeMal-semiAld_DH"/>
</dbReference>
<dbReference type="InterPro" id="IPR016162">
    <property type="entry name" value="Ald_DH_N"/>
</dbReference>
<proteinExistence type="inferred from homology"/>